<reference evidence="3" key="1">
    <citation type="journal article" date="2019" name="Int. J. Syst. Evol. Microbiol.">
        <title>The Global Catalogue of Microorganisms (GCM) 10K type strain sequencing project: providing services to taxonomists for standard genome sequencing and annotation.</title>
        <authorList>
            <consortium name="The Broad Institute Genomics Platform"/>
            <consortium name="The Broad Institute Genome Sequencing Center for Infectious Disease"/>
            <person name="Wu L."/>
            <person name="Ma J."/>
        </authorList>
    </citation>
    <scope>NUCLEOTIDE SEQUENCE [LARGE SCALE GENOMIC DNA]</scope>
    <source>
        <strain evidence="3">CCUG 56698</strain>
    </source>
</reference>
<proteinExistence type="predicted"/>
<dbReference type="EMBL" id="JBHTEF010000001">
    <property type="protein sequence ID" value="MFC7581568.1"/>
    <property type="molecule type" value="Genomic_DNA"/>
</dbReference>
<keyword evidence="3" id="KW-1185">Reference proteome</keyword>
<feature type="compositionally biased region" description="Basic and acidic residues" evidence="1">
    <location>
        <begin position="158"/>
        <end position="174"/>
    </location>
</feature>
<evidence type="ECO:0000313" key="3">
    <source>
        <dbReference type="Proteomes" id="UP001596527"/>
    </source>
</evidence>
<dbReference type="Proteomes" id="UP001596527">
    <property type="component" value="Unassembled WGS sequence"/>
</dbReference>
<dbReference type="RefSeq" id="WP_380974993.1">
    <property type="nucleotide sequence ID" value="NZ_JBHTEF010000001.1"/>
</dbReference>
<evidence type="ECO:0000256" key="1">
    <source>
        <dbReference type="SAM" id="MobiDB-lite"/>
    </source>
</evidence>
<name>A0ABW2SPR3_9ACTO</name>
<sequence length="174" mass="18818">MSDQTTTPDTTDADTQAPEAPEDTPEGPQADQADQEPPEDQTHDDTPPDAEDDTHAARDAAKYRKALRAAEAQRDKLQTVVDALRKSIAEDTLTGVLDKPSALWLTGKTPGDYYGEDGTLNTDQLLTDARQAITDSGLARASRFKGSADGGARGTAPSRREPTWNDLIRDGRKR</sequence>
<accession>A0ABW2SPR3</accession>
<organism evidence="2 3">
    <name type="scientific">Schaalia naturae</name>
    <dbReference type="NCBI Taxonomy" id="635203"/>
    <lineage>
        <taxon>Bacteria</taxon>
        <taxon>Bacillati</taxon>
        <taxon>Actinomycetota</taxon>
        <taxon>Actinomycetes</taxon>
        <taxon>Actinomycetales</taxon>
        <taxon>Actinomycetaceae</taxon>
        <taxon>Schaalia</taxon>
    </lineage>
</organism>
<feature type="compositionally biased region" description="Basic and acidic residues" evidence="1">
    <location>
        <begin position="53"/>
        <end position="62"/>
    </location>
</feature>
<evidence type="ECO:0000313" key="2">
    <source>
        <dbReference type="EMBL" id="MFC7581568.1"/>
    </source>
</evidence>
<comment type="caution">
    <text evidence="2">The sequence shown here is derived from an EMBL/GenBank/DDBJ whole genome shotgun (WGS) entry which is preliminary data.</text>
</comment>
<feature type="region of interest" description="Disordered" evidence="1">
    <location>
        <begin position="1"/>
        <end position="75"/>
    </location>
</feature>
<feature type="region of interest" description="Disordered" evidence="1">
    <location>
        <begin position="140"/>
        <end position="174"/>
    </location>
</feature>
<feature type="compositionally biased region" description="Low complexity" evidence="1">
    <location>
        <begin position="1"/>
        <end position="18"/>
    </location>
</feature>
<evidence type="ECO:0008006" key="4">
    <source>
        <dbReference type="Google" id="ProtNLM"/>
    </source>
</evidence>
<protein>
    <recommendedName>
        <fullName evidence="4">Scaffolding protein</fullName>
    </recommendedName>
</protein>
<gene>
    <name evidence="2" type="ORF">ACFQWG_10215</name>
</gene>